<sequence>MLHDRIIVAQHALSEYGIDAILVERDEDVSYFLYDQVVSGTLLIGKNEAVFFVNRMDRDLYSSLEGVRSIFCENTVLESLGNFLKTSSYQAVGFDSVHTGYAKYQDLVRIPCSWSPISLFCEKLRSVKDNDEIEKMKHAADLGSEGYDYILSILKEGITEKEVVHLVRAFWMEKGVLDVSFSPIIAFGEHAAFPHAIPTDRRLGRGDIVLIDIGVLYQGYCSDMSRTVSYGRPHDCLLNAYSAVLEAQKSAMDMCADGVACIDIYREAVRVLEQYKLEKYFFHGLGHGVGRNIHEYPFLSPKDRESVLRSGMVVTIEPGVYFPGTGGIRIEDSILINEKHYFNLTNRPVSQELVCL</sequence>
<organism evidence="3 4">
    <name type="scientific">Chlamydia ibidis 10-1398/6</name>
    <dbReference type="NCBI Taxonomy" id="1046581"/>
    <lineage>
        <taxon>Bacteria</taxon>
        <taxon>Pseudomonadati</taxon>
        <taxon>Chlamydiota</taxon>
        <taxon>Chlamydiia</taxon>
        <taxon>Chlamydiales</taxon>
        <taxon>Chlamydiaceae</taxon>
        <taxon>Chlamydia/Chlamydophila group</taxon>
        <taxon>Chlamydia</taxon>
    </lineage>
</organism>
<dbReference type="PANTHER" id="PTHR46112">
    <property type="entry name" value="AMINOPEPTIDASE"/>
    <property type="match status" value="1"/>
</dbReference>
<name>A0ABP2XCS1_9CHLA</name>
<keyword evidence="4" id="KW-1185">Reference proteome</keyword>
<proteinExistence type="predicted"/>
<dbReference type="Gene3D" id="3.40.350.10">
    <property type="entry name" value="Creatinase/prolidase N-terminal domain"/>
    <property type="match status" value="1"/>
</dbReference>
<dbReference type="InterPro" id="IPR000587">
    <property type="entry name" value="Creatinase_N"/>
</dbReference>
<gene>
    <name evidence="3" type="ORF">H359_1057</name>
</gene>
<dbReference type="InterPro" id="IPR000994">
    <property type="entry name" value="Pept_M24"/>
</dbReference>
<protein>
    <submittedName>
        <fullName evidence="3">Metallopeptidase M24 family protein</fullName>
    </submittedName>
</protein>
<dbReference type="InterPro" id="IPR050659">
    <property type="entry name" value="Peptidase_M24B"/>
</dbReference>
<dbReference type="RefSeq" id="WP_020370648.1">
    <property type="nucleotide sequence ID" value="NZ_APJW01000004.1"/>
</dbReference>
<dbReference type="SUPFAM" id="SSF53092">
    <property type="entry name" value="Creatinase/prolidase N-terminal domain"/>
    <property type="match status" value="1"/>
</dbReference>
<evidence type="ECO:0000313" key="3">
    <source>
        <dbReference type="EMBL" id="EQM62232.1"/>
    </source>
</evidence>
<dbReference type="Proteomes" id="UP000016064">
    <property type="component" value="Unassembled WGS sequence"/>
</dbReference>
<comment type="caution">
    <text evidence="3">The sequence shown here is derived from an EMBL/GenBank/DDBJ whole genome shotgun (WGS) entry which is preliminary data.</text>
</comment>
<dbReference type="EMBL" id="APJW01000004">
    <property type="protein sequence ID" value="EQM62232.1"/>
    <property type="molecule type" value="Genomic_DNA"/>
</dbReference>
<dbReference type="Gene3D" id="3.90.230.10">
    <property type="entry name" value="Creatinase/methionine aminopeptidase superfamily"/>
    <property type="match status" value="1"/>
</dbReference>
<dbReference type="Pfam" id="PF00557">
    <property type="entry name" value="Peptidase_M24"/>
    <property type="match status" value="1"/>
</dbReference>
<dbReference type="InterPro" id="IPR036005">
    <property type="entry name" value="Creatinase/aminopeptidase-like"/>
</dbReference>
<dbReference type="PANTHER" id="PTHR46112:SF3">
    <property type="entry name" value="AMINOPEPTIDASE YPDF"/>
    <property type="match status" value="1"/>
</dbReference>
<feature type="domain" description="Creatinase N-terminal" evidence="2">
    <location>
        <begin position="9"/>
        <end position="127"/>
    </location>
</feature>
<evidence type="ECO:0000259" key="1">
    <source>
        <dbReference type="Pfam" id="PF00557"/>
    </source>
</evidence>
<accession>A0ABP2XCS1</accession>
<dbReference type="InterPro" id="IPR001714">
    <property type="entry name" value="Pept_M24_MAP"/>
</dbReference>
<reference evidence="3 4" key="1">
    <citation type="submission" date="2013-07" db="EMBL/GenBank/DDBJ databases">
        <title>Isolation of a new Chlamydia species from the feral Sacred Ibis (Threskiornis aethiopicus): Chlamydia ibidis.</title>
        <authorList>
            <person name="Vorimore F."/>
            <person name="Hsia R.-C."/>
            <person name="Huot-Creasy H."/>
            <person name="Bastian S."/>
            <person name="Deruyter L."/>
            <person name="Passet A."/>
            <person name="Sachse K."/>
            <person name="Bavoil P."/>
            <person name="Myers G."/>
            <person name="Laroucau K."/>
        </authorList>
    </citation>
    <scope>NUCLEOTIDE SEQUENCE [LARGE SCALE GENOMIC DNA]</scope>
    <source>
        <strain evidence="3 4">10-1398/6</strain>
    </source>
</reference>
<evidence type="ECO:0000313" key="4">
    <source>
        <dbReference type="Proteomes" id="UP000016064"/>
    </source>
</evidence>
<evidence type="ECO:0000259" key="2">
    <source>
        <dbReference type="Pfam" id="PF01321"/>
    </source>
</evidence>
<dbReference type="CDD" id="cd01092">
    <property type="entry name" value="APP-like"/>
    <property type="match status" value="1"/>
</dbReference>
<dbReference type="Pfam" id="PF01321">
    <property type="entry name" value="Creatinase_N"/>
    <property type="match status" value="1"/>
</dbReference>
<dbReference type="InterPro" id="IPR029149">
    <property type="entry name" value="Creatin/AminoP/Spt16_N"/>
</dbReference>
<dbReference type="PRINTS" id="PR00599">
    <property type="entry name" value="MAPEPTIDASE"/>
</dbReference>
<dbReference type="SUPFAM" id="SSF55920">
    <property type="entry name" value="Creatinase/aminopeptidase"/>
    <property type="match status" value="1"/>
</dbReference>
<feature type="domain" description="Peptidase M24" evidence="1">
    <location>
        <begin position="134"/>
        <end position="338"/>
    </location>
</feature>